<sequence>MKGELYVDSSGHIQYQGESVTIRKAIFTLDEWCVWFWFQDGRRVLLWRDSLDEGAYRHLLVVLKKEH</sequence>
<reference evidence="1 2" key="1">
    <citation type="submission" date="2014-10" db="EMBL/GenBank/DDBJ databases">
        <title>Genome sequencing of Vibrio sinaloensis T08.</title>
        <authorList>
            <person name="Chan K.-G."/>
            <person name="Mohamad N.I."/>
        </authorList>
    </citation>
    <scope>NUCLEOTIDE SEQUENCE [LARGE SCALE GENOMIC DNA]</scope>
    <source>
        <strain evidence="1 2">T08</strain>
    </source>
</reference>
<dbReference type="Proteomes" id="UP000030451">
    <property type="component" value="Unassembled WGS sequence"/>
</dbReference>
<dbReference type="Pfam" id="PF07254">
    <property type="entry name" value="Cpta_toxin"/>
    <property type="match status" value="1"/>
</dbReference>
<dbReference type="EMBL" id="JRWP01000019">
    <property type="protein sequence ID" value="KGY08752.1"/>
    <property type="molecule type" value="Genomic_DNA"/>
</dbReference>
<dbReference type="InterPro" id="IPR009883">
    <property type="entry name" value="YgfX"/>
</dbReference>
<proteinExistence type="predicted"/>
<protein>
    <submittedName>
        <fullName evidence="1">Uncharacterized protein</fullName>
    </submittedName>
</protein>
<comment type="caution">
    <text evidence="1">The sequence shown here is derived from an EMBL/GenBank/DDBJ whole genome shotgun (WGS) entry which is preliminary data.</text>
</comment>
<accession>A0A0A5HT75</accession>
<organism evidence="1 2">
    <name type="scientific">Photobacterium sp. (strain ATCC 43367)</name>
    <dbReference type="NCBI Taxonomy" id="379097"/>
    <lineage>
        <taxon>Bacteria</taxon>
        <taxon>Pseudomonadati</taxon>
        <taxon>Pseudomonadota</taxon>
        <taxon>Gammaproteobacteria</taxon>
        <taxon>Vibrionales</taxon>
        <taxon>Vibrionaceae</taxon>
        <taxon>Vibrio</taxon>
        <taxon>Vibrio oreintalis group</taxon>
    </lineage>
</organism>
<evidence type="ECO:0000313" key="1">
    <source>
        <dbReference type="EMBL" id="KGY08752.1"/>
    </source>
</evidence>
<name>A0A0A5HT75_PHOS4</name>
<evidence type="ECO:0000313" key="2">
    <source>
        <dbReference type="Proteomes" id="UP000030451"/>
    </source>
</evidence>
<dbReference type="AlphaFoldDB" id="A0A0A5HT75"/>
<dbReference type="OrthoDB" id="5906237at2"/>
<gene>
    <name evidence="1" type="ORF">NM06_11300</name>
</gene>